<evidence type="ECO:0000313" key="1">
    <source>
        <dbReference type="EMBL" id="GGC62646.1"/>
    </source>
</evidence>
<dbReference type="AlphaFoldDB" id="A0A916U839"/>
<gene>
    <name evidence="1" type="ORF">GCM10011396_07010</name>
</gene>
<reference evidence="1" key="1">
    <citation type="journal article" date="2014" name="Int. J. Syst. Evol. Microbiol.">
        <title>Complete genome sequence of Corynebacterium casei LMG S-19264T (=DSM 44701T), isolated from a smear-ripened cheese.</title>
        <authorList>
            <consortium name="US DOE Joint Genome Institute (JGI-PGF)"/>
            <person name="Walter F."/>
            <person name="Albersmeier A."/>
            <person name="Kalinowski J."/>
            <person name="Ruckert C."/>
        </authorList>
    </citation>
    <scope>NUCLEOTIDE SEQUENCE</scope>
    <source>
        <strain evidence="1">CGMCC 1.10998</strain>
    </source>
</reference>
<sequence>MALCCLPAYVPAQTLPGPLLPLPQVQAPAVNNGRFEGSLQVEWLPDETHMLVLAPFDFIDPSGLTWSVGRGNIVDGSCLPGLAWTLMREPFDDKYREASVIHDVACHDKEGDWEAADAAFYHALLASGVDKPVARLLYAVVYHLGQRWDTRLELKNIPASRAQIEANRLLQQLPASKDAKLTLIPAKQNAAELAAHQPAKVSVLVTAAAARRTISEVDFVLLRLALEKRETSSLGPMTLEEIRNFQAGK</sequence>
<protein>
    <recommendedName>
        <fullName evidence="3">DUF1353 domain-containing protein</fullName>
    </recommendedName>
</protein>
<reference evidence="1" key="2">
    <citation type="submission" date="2020-09" db="EMBL/GenBank/DDBJ databases">
        <authorList>
            <person name="Sun Q."/>
            <person name="Zhou Y."/>
        </authorList>
    </citation>
    <scope>NUCLEOTIDE SEQUENCE</scope>
    <source>
        <strain evidence="1">CGMCC 1.10998</strain>
    </source>
</reference>
<name>A0A916U839_9BURK</name>
<comment type="caution">
    <text evidence="1">The sequence shown here is derived from an EMBL/GenBank/DDBJ whole genome shotgun (WGS) entry which is preliminary data.</text>
</comment>
<accession>A0A916U839</accession>
<keyword evidence="2" id="KW-1185">Reference proteome</keyword>
<evidence type="ECO:0008006" key="3">
    <source>
        <dbReference type="Google" id="ProtNLM"/>
    </source>
</evidence>
<proteinExistence type="predicted"/>
<evidence type="ECO:0000313" key="2">
    <source>
        <dbReference type="Proteomes" id="UP000637423"/>
    </source>
</evidence>
<dbReference type="InterPro" id="IPR010767">
    <property type="entry name" value="Phage_CGC-2007_Cje0229"/>
</dbReference>
<dbReference type="Pfam" id="PF07087">
    <property type="entry name" value="DUF1353"/>
    <property type="match status" value="1"/>
</dbReference>
<organism evidence="1 2">
    <name type="scientific">Undibacterium terreum</name>
    <dbReference type="NCBI Taxonomy" id="1224302"/>
    <lineage>
        <taxon>Bacteria</taxon>
        <taxon>Pseudomonadati</taxon>
        <taxon>Pseudomonadota</taxon>
        <taxon>Betaproteobacteria</taxon>
        <taxon>Burkholderiales</taxon>
        <taxon>Oxalobacteraceae</taxon>
        <taxon>Undibacterium</taxon>
    </lineage>
</organism>
<dbReference type="Proteomes" id="UP000637423">
    <property type="component" value="Unassembled WGS sequence"/>
</dbReference>
<dbReference type="EMBL" id="BMED01000001">
    <property type="protein sequence ID" value="GGC62646.1"/>
    <property type="molecule type" value="Genomic_DNA"/>
</dbReference>
<dbReference type="RefSeq" id="WP_188564573.1">
    <property type="nucleotide sequence ID" value="NZ_BMED01000001.1"/>
</dbReference>